<evidence type="ECO:0000313" key="1">
    <source>
        <dbReference type="EMBL" id="QHT11138.1"/>
    </source>
</evidence>
<protein>
    <submittedName>
        <fullName evidence="1">Uncharacterized protein</fullName>
    </submittedName>
</protein>
<reference evidence="1" key="1">
    <citation type="journal article" date="2020" name="Nature">
        <title>Giant virus diversity and host interactions through global metagenomics.</title>
        <authorList>
            <person name="Schulz F."/>
            <person name="Roux S."/>
            <person name="Paez-Espino D."/>
            <person name="Jungbluth S."/>
            <person name="Walsh D.A."/>
            <person name="Denef V.J."/>
            <person name="McMahon K.D."/>
            <person name="Konstantinidis K.T."/>
            <person name="Eloe-Fadrosh E.A."/>
            <person name="Kyrpides N.C."/>
            <person name="Woyke T."/>
        </authorList>
    </citation>
    <scope>NUCLEOTIDE SEQUENCE</scope>
    <source>
        <strain evidence="1">GVMAG-M-3300023174-111</strain>
    </source>
</reference>
<sequence length="199" mass="22850">MISSYRLGDLVLLELGENEKNEILMEHPNSIGSKYILEKRNNTTCNNIDLITKIIMEQIEQNLHFLPKNITDSTLIHLRLGDVVAGNEWHEKIKRPLEVDYIKSLVSNDNNPKYVIGKCFFARPSSTNYEECINKSNEYLHNVVNELQAEYFNSGNADIDLCCGVKCKLFIQGRGFFSKLIVEIRKKLNLISIETSTHD</sequence>
<name>A0A6C0D2W9_9ZZZZ</name>
<organism evidence="1">
    <name type="scientific">viral metagenome</name>
    <dbReference type="NCBI Taxonomy" id="1070528"/>
    <lineage>
        <taxon>unclassified sequences</taxon>
        <taxon>metagenomes</taxon>
        <taxon>organismal metagenomes</taxon>
    </lineage>
</organism>
<proteinExistence type="predicted"/>
<dbReference type="AlphaFoldDB" id="A0A6C0D2W9"/>
<accession>A0A6C0D2W9</accession>
<dbReference type="EMBL" id="MN739531">
    <property type="protein sequence ID" value="QHT11138.1"/>
    <property type="molecule type" value="Genomic_DNA"/>
</dbReference>